<reference evidence="1" key="1">
    <citation type="submission" date="2022-10" db="EMBL/GenBank/DDBJ databases">
        <title>Genome Sequence of Xylaria curta.</title>
        <authorList>
            <person name="Buettner E."/>
        </authorList>
    </citation>
    <scope>NUCLEOTIDE SEQUENCE</scope>
    <source>
        <strain evidence="1">Babe10</strain>
    </source>
</reference>
<evidence type="ECO:0000313" key="2">
    <source>
        <dbReference type="Proteomes" id="UP001143856"/>
    </source>
</evidence>
<dbReference type="Proteomes" id="UP001143856">
    <property type="component" value="Unassembled WGS sequence"/>
</dbReference>
<gene>
    <name evidence="1" type="ORF">NUW58_g6047</name>
</gene>
<evidence type="ECO:0000313" key="1">
    <source>
        <dbReference type="EMBL" id="KAJ2984460.1"/>
    </source>
</evidence>
<dbReference type="EMBL" id="JAPDGR010001290">
    <property type="protein sequence ID" value="KAJ2984460.1"/>
    <property type="molecule type" value="Genomic_DNA"/>
</dbReference>
<protein>
    <submittedName>
        <fullName evidence="1">Uncharacterized protein</fullName>
    </submittedName>
</protein>
<proteinExistence type="predicted"/>
<comment type="caution">
    <text evidence="1">The sequence shown here is derived from an EMBL/GenBank/DDBJ whole genome shotgun (WGS) entry which is preliminary data.</text>
</comment>
<accession>A0ACC1P1B5</accession>
<organism evidence="1 2">
    <name type="scientific">Xylaria curta</name>
    <dbReference type="NCBI Taxonomy" id="42375"/>
    <lineage>
        <taxon>Eukaryota</taxon>
        <taxon>Fungi</taxon>
        <taxon>Dikarya</taxon>
        <taxon>Ascomycota</taxon>
        <taxon>Pezizomycotina</taxon>
        <taxon>Sordariomycetes</taxon>
        <taxon>Xylariomycetidae</taxon>
        <taxon>Xylariales</taxon>
        <taxon>Xylariaceae</taxon>
        <taxon>Xylaria</taxon>
    </lineage>
</organism>
<name>A0ACC1P1B5_9PEZI</name>
<keyword evidence="2" id="KW-1185">Reference proteome</keyword>
<sequence length="352" mass="38063">MAPTTRAVVVTKLKEAAVSEVLMPIVRDGWVLVKVKAVALNPTDWKHVAWGKADIGCRVGCDYAGVVEEVGVNVTNFKKGDRIAGWIHGSNRANHESGAFAEYAIAKAAVQRKIPDNMSFEEAATLSVAIMTLGQGMYNRLGLPLPTEPAKEPFPFLIYGGSTATGMAAIQFAKLSGLTVITTCSPHNFDLVKSLGADAAFDYKSRTCSADIRKLTKNKLRYSWDCTGDGAAICAAAMSDSEEGTYGSIMPADLQIIKKINPKVYGQEFIRGYDTMGEPYCWLGETPIVPDQAEMEYYRLFLELTQPLLENGSIKPLPAALNKTGCGLEGVVKGLKEMEAGNISGEKFVFTL</sequence>